<evidence type="ECO:0000259" key="6">
    <source>
        <dbReference type="Pfam" id="PF02900"/>
    </source>
</evidence>
<keyword evidence="7" id="KW-0223">Dioxygenase</keyword>
<dbReference type="Gene3D" id="3.40.830.10">
    <property type="entry name" value="LigB-like"/>
    <property type="match status" value="1"/>
</dbReference>
<evidence type="ECO:0000256" key="4">
    <source>
        <dbReference type="ARBA" id="ARBA00022833"/>
    </source>
</evidence>
<gene>
    <name evidence="7" type="ORF">N8I74_16865</name>
</gene>
<proteinExistence type="inferred from homology"/>
<dbReference type="GO" id="GO:0051213">
    <property type="term" value="F:dioxygenase activity"/>
    <property type="evidence" value="ECO:0007669"/>
    <property type="project" value="UniProtKB-KW"/>
</dbReference>
<dbReference type="CDD" id="cd07363">
    <property type="entry name" value="45_DOPA_Dioxygenase"/>
    <property type="match status" value="1"/>
</dbReference>
<evidence type="ECO:0000256" key="2">
    <source>
        <dbReference type="ARBA" id="ARBA00007581"/>
    </source>
</evidence>
<sequence length="257" mass="28344">MSRLPTLFISHGSPMLALDAGAVGRSWDELARSLPQVRAVLIASAHWHVPGSAVTAHPSPETIHDFRGFPPALYALRYPAPGDPALAEQVLQLLRQHGFAAHSDPVRGLDHGAWVPLQVMYPQADVPVVQLALDMRQGPAWHETLGQALAALRDEQVLIIGSGSLTHNLQDVFNPMDEPLDYVAPFQAWMHDHLVRGERQALLDYRRHAPQAARAHPTEEHLLPLFVALGAAHGDPARRLYDKVSDRALAMDLYRFG</sequence>
<evidence type="ECO:0000256" key="3">
    <source>
        <dbReference type="ARBA" id="ARBA00022723"/>
    </source>
</evidence>
<dbReference type="PANTHER" id="PTHR30096:SF0">
    <property type="entry name" value="4,5-DOPA DIOXYGENASE EXTRADIOL-LIKE PROTEIN"/>
    <property type="match status" value="1"/>
</dbReference>
<dbReference type="Proteomes" id="UP001061302">
    <property type="component" value="Chromosome"/>
</dbReference>
<dbReference type="SUPFAM" id="SSF53213">
    <property type="entry name" value="LigB-like"/>
    <property type="match status" value="1"/>
</dbReference>
<reference evidence="7" key="1">
    <citation type="submission" date="2022-10" db="EMBL/GenBank/DDBJ databases">
        <title>Chitiniphilus purpureus sp. nov., a novel chitin-degrading bacterium isolated from crawfish pond sediment.</title>
        <authorList>
            <person name="Li K."/>
        </authorList>
    </citation>
    <scope>NUCLEOTIDE SEQUENCE</scope>
    <source>
        <strain evidence="7">CD1</strain>
    </source>
</reference>
<protein>
    <submittedName>
        <fullName evidence="7">Dioxygenase</fullName>
    </submittedName>
</protein>
<dbReference type="PIRSF" id="PIRSF006157">
    <property type="entry name" value="Doxgns_DODA"/>
    <property type="match status" value="1"/>
</dbReference>
<dbReference type="RefSeq" id="WP_263124325.1">
    <property type="nucleotide sequence ID" value="NZ_CP106753.1"/>
</dbReference>
<organism evidence="7 8">
    <name type="scientific">Chitiniphilus purpureus</name>
    <dbReference type="NCBI Taxonomy" id="2981137"/>
    <lineage>
        <taxon>Bacteria</taxon>
        <taxon>Pseudomonadati</taxon>
        <taxon>Pseudomonadota</taxon>
        <taxon>Betaproteobacteria</taxon>
        <taxon>Neisseriales</taxon>
        <taxon>Chitinibacteraceae</taxon>
        <taxon>Chitiniphilus</taxon>
    </lineage>
</organism>
<comment type="cofactor">
    <cofactor evidence="1">
        <name>Zn(2+)</name>
        <dbReference type="ChEBI" id="CHEBI:29105"/>
    </cofactor>
</comment>
<evidence type="ECO:0000256" key="5">
    <source>
        <dbReference type="ARBA" id="ARBA00023002"/>
    </source>
</evidence>
<dbReference type="InterPro" id="IPR014436">
    <property type="entry name" value="Extradiol_dOase_DODA"/>
</dbReference>
<keyword evidence="4" id="KW-0862">Zinc</keyword>
<dbReference type="PANTHER" id="PTHR30096">
    <property type="entry name" value="4,5-DOPA DIOXYGENASE EXTRADIOL-LIKE PROTEIN"/>
    <property type="match status" value="1"/>
</dbReference>
<keyword evidence="8" id="KW-1185">Reference proteome</keyword>
<name>A0ABY6DKT0_9NEIS</name>
<comment type="similarity">
    <text evidence="2">Belongs to the DODA-type extradiol aromatic ring-opening dioxygenase family.</text>
</comment>
<evidence type="ECO:0000313" key="7">
    <source>
        <dbReference type="EMBL" id="UXY14971.1"/>
    </source>
</evidence>
<feature type="domain" description="Extradiol ring-cleavage dioxygenase class III enzyme subunit B" evidence="6">
    <location>
        <begin position="7"/>
        <end position="237"/>
    </location>
</feature>
<evidence type="ECO:0000313" key="8">
    <source>
        <dbReference type="Proteomes" id="UP001061302"/>
    </source>
</evidence>
<dbReference type="Pfam" id="PF02900">
    <property type="entry name" value="LigB"/>
    <property type="match status" value="1"/>
</dbReference>
<keyword evidence="3" id="KW-0479">Metal-binding</keyword>
<keyword evidence="5" id="KW-0560">Oxidoreductase</keyword>
<dbReference type="EMBL" id="CP106753">
    <property type="protein sequence ID" value="UXY14971.1"/>
    <property type="molecule type" value="Genomic_DNA"/>
</dbReference>
<accession>A0ABY6DKT0</accession>
<dbReference type="InterPro" id="IPR004183">
    <property type="entry name" value="Xdiol_dOase_suB"/>
</dbReference>
<evidence type="ECO:0000256" key="1">
    <source>
        <dbReference type="ARBA" id="ARBA00001947"/>
    </source>
</evidence>